<organism evidence="1 2">
    <name type="scientific">Seohaeicola nanhaiensis</name>
    <dbReference type="NCBI Taxonomy" id="1387282"/>
    <lineage>
        <taxon>Bacteria</taxon>
        <taxon>Pseudomonadati</taxon>
        <taxon>Pseudomonadota</taxon>
        <taxon>Alphaproteobacteria</taxon>
        <taxon>Rhodobacterales</taxon>
        <taxon>Roseobacteraceae</taxon>
        <taxon>Seohaeicola</taxon>
    </lineage>
</organism>
<dbReference type="EMBL" id="JBHSGI010000033">
    <property type="protein sequence ID" value="MFC4671241.1"/>
    <property type="molecule type" value="Genomic_DNA"/>
</dbReference>
<reference evidence="2" key="1">
    <citation type="journal article" date="2019" name="Int. J. Syst. Evol. Microbiol.">
        <title>The Global Catalogue of Microorganisms (GCM) 10K type strain sequencing project: providing services to taxonomists for standard genome sequencing and annotation.</title>
        <authorList>
            <consortium name="The Broad Institute Genomics Platform"/>
            <consortium name="The Broad Institute Genome Sequencing Center for Infectious Disease"/>
            <person name="Wu L."/>
            <person name="Ma J."/>
        </authorList>
    </citation>
    <scope>NUCLEOTIDE SEQUENCE [LARGE SCALE GENOMIC DNA]</scope>
    <source>
        <strain evidence="2">CGMCC 4.7283</strain>
    </source>
</reference>
<evidence type="ECO:0000313" key="2">
    <source>
        <dbReference type="Proteomes" id="UP001595973"/>
    </source>
</evidence>
<gene>
    <name evidence="1" type="ORF">ACFO5X_22005</name>
</gene>
<sequence length="73" mass="8163">MTAAAFFFRFRPPTWLPPLPARATESPPSDAADAWTAEQDRRDFALGLMDMHPDGFSCGESVIEAMFYLSGRH</sequence>
<comment type="caution">
    <text evidence="1">The sequence shown here is derived from an EMBL/GenBank/DDBJ whole genome shotgun (WGS) entry which is preliminary data.</text>
</comment>
<name>A0ABV9KNK5_9RHOB</name>
<dbReference type="RefSeq" id="WP_380721514.1">
    <property type="nucleotide sequence ID" value="NZ_JBHSGI010000033.1"/>
</dbReference>
<evidence type="ECO:0000313" key="1">
    <source>
        <dbReference type="EMBL" id="MFC4671241.1"/>
    </source>
</evidence>
<protein>
    <submittedName>
        <fullName evidence="1">Uncharacterized protein</fullName>
    </submittedName>
</protein>
<proteinExistence type="predicted"/>
<keyword evidence="2" id="KW-1185">Reference proteome</keyword>
<dbReference type="Proteomes" id="UP001595973">
    <property type="component" value="Unassembled WGS sequence"/>
</dbReference>
<accession>A0ABV9KNK5</accession>